<gene>
    <name evidence="1" type="ORF">Csa_6G504540</name>
</gene>
<evidence type="ECO:0000313" key="2">
    <source>
        <dbReference type="Proteomes" id="UP000029981"/>
    </source>
</evidence>
<dbReference type="EMBL" id="CM002927">
    <property type="protein sequence ID" value="KGN48873.1"/>
    <property type="molecule type" value="Genomic_DNA"/>
</dbReference>
<evidence type="ECO:0000313" key="1">
    <source>
        <dbReference type="EMBL" id="KGN48873.1"/>
    </source>
</evidence>
<dbReference type="Proteomes" id="UP000029981">
    <property type="component" value="Chromosome 6"/>
</dbReference>
<reference evidence="1 2" key="3">
    <citation type="journal article" date="2010" name="BMC Genomics">
        <title>Transcriptome sequencing and comparative analysis of cucumber flowers with different sex types.</title>
        <authorList>
            <person name="Guo S."/>
            <person name="Zheng Y."/>
            <person name="Joung J.G."/>
            <person name="Liu S."/>
            <person name="Zhang Z."/>
            <person name="Crasta O.R."/>
            <person name="Sobral B.W."/>
            <person name="Xu Y."/>
            <person name="Huang S."/>
            <person name="Fei Z."/>
        </authorList>
    </citation>
    <scope>NUCLEOTIDE SEQUENCE [LARGE SCALE GENOMIC DNA]</scope>
    <source>
        <strain evidence="2">cv. 9930</strain>
    </source>
</reference>
<protein>
    <submittedName>
        <fullName evidence="1">Uncharacterized protein</fullName>
    </submittedName>
</protein>
<reference evidence="1 2" key="2">
    <citation type="journal article" date="2009" name="PLoS ONE">
        <title>An integrated genetic and cytogenetic map of the cucumber genome.</title>
        <authorList>
            <person name="Ren Y."/>
            <person name="Zhang Z."/>
            <person name="Liu J."/>
            <person name="Staub J.E."/>
            <person name="Han Y."/>
            <person name="Cheng Z."/>
            <person name="Li X."/>
            <person name="Lu J."/>
            <person name="Miao H."/>
            <person name="Kang H."/>
            <person name="Xie B."/>
            <person name="Gu X."/>
            <person name="Wang X."/>
            <person name="Du Y."/>
            <person name="Jin W."/>
            <person name="Huang S."/>
        </authorList>
    </citation>
    <scope>NUCLEOTIDE SEQUENCE [LARGE SCALE GENOMIC DNA]</scope>
    <source>
        <strain evidence="2">cv. 9930</strain>
    </source>
</reference>
<dbReference type="AlphaFoldDB" id="A0A0A0KH43"/>
<accession>A0A0A0KH43</accession>
<reference evidence="1 2" key="1">
    <citation type="journal article" date="2009" name="Nat. Genet.">
        <title>The genome of the cucumber, Cucumis sativus L.</title>
        <authorList>
            <person name="Huang S."/>
            <person name="Li R."/>
            <person name="Zhang Z."/>
            <person name="Li L."/>
            <person name="Gu X."/>
            <person name="Fan W."/>
            <person name="Lucas W.J."/>
            <person name="Wang X."/>
            <person name="Xie B."/>
            <person name="Ni P."/>
            <person name="Ren Y."/>
            <person name="Zhu H."/>
            <person name="Li J."/>
            <person name="Lin K."/>
            <person name="Jin W."/>
            <person name="Fei Z."/>
            <person name="Li G."/>
            <person name="Staub J."/>
            <person name="Kilian A."/>
            <person name="van der Vossen E.A."/>
            <person name="Wu Y."/>
            <person name="Guo J."/>
            <person name="He J."/>
            <person name="Jia Z."/>
            <person name="Ren Y."/>
            <person name="Tian G."/>
            <person name="Lu Y."/>
            <person name="Ruan J."/>
            <person name="Qian W."/>
            <person name="Wang M."/>
            <person name="Huang Q."/>
            <person name="Li B."/>
            <person name="Xuan Z."/>
            <person name="Cao J."/>
            <person name="Asan"/>
            <person name="Wu Z."/>
            <person name="Zhang J."/>
            <person name="Cai Q."/>
            <person name="Bai Y."/>
            <person name="Zhao B."/>
            <person name="Han Y."/>
            <person name="Li Y."/>
            <person name="Li X."/>
            <person name="Wang S."/>
            <person name="Shi Q."/>
            <person name="Liu S."/>
            <person name="Cho W.K."/>
            <person name="Kim J.Y."/>
            <person name="Xu Y."/>
            <person name="Heller-Uszynska K."/>
            <person name="Miao H."/>
            <person name="Cheng Z."/>
            <person name="Zhang S."/>
            <person name="Wu J."/>
            <person name="Yang Y."/>
            <person name="Kang H."/>
            <person name="Li M."/>
            <person name="Liang H."/>
            <person name="Ren X."/>
            <person name="Shi Z."/>
            <person name="Wen M."/>
            <person name="Jian M."/>
            <person name="Yang H."/>
            <person name="Zhang G."/>
            <person name="Yang Z."/>
            <person name="Chen R."/>
            <person name="Liu S."/>
            <person name="Li J."/>
            <person name="Ma L."/>
            <person name="Liu H."/>
            <person name="Zhou Y."/>
            <person name="Zhao J."/>
            <person name="Fang X."/>
            <person name="Li G."/>
            <person name="Fang L."/>
            <person name="Li Y."/>
            <person name="Liu D."/>
            <person name="Zheng H."/>
            <person name="Zhang Y."/>
            <person name="Qin N."/>
            <person name="Li Z."/>
            <person name="Yang G."/>
            <person name="Yang S."/>
            <person name="Bolund L."/>
            <person name="Kristiansen K."/>
            <person name="Zheng H."/>
            <person name="Li S."/>
            <person name="Zhang X."/>
            <person name="Yang H."/>
            <person name="Wang J."/>
            <person name="Sun R."/>
            <person name="Zhang B."/>
            <person name="Jiang S."/>
            <person name="Wang J."/>
            <person name="Du Y."/>
            <person name="Li S."/>
        </authorList>
    </citation>
    <scope>NUCLEOTIDE SEQUENCE [LARGE SCALE GENOMIC DNA]</scope>
    <source>
        <strain evidence="2">cv. 9930</strain>
    </source>
</reference>
<sequence length="88" mass="10176">MSCQQVSQDSVSLLHFLAFSTNLLKNENMPFSSQDDTTAVQRNRENPSLISNPCFRVFIPRSSKSTSLIQWRSTKRSYIFTSTFQDMF</sequence>
<proteinExistence type="predicted"/>
<keyword evidence="2" id="KW-1185">Reference proteome</keyword>
<dbReference type="Gramene" id="KGN48873">
    <property type="protein sequence ID" value="KGN48873"/>
    <property type="gene ID" value="Csa_6G504540"/>
</dbReference>
<organism evidence="1 2">
    <name type="scientific">Cucumis sativus</name>
    <name type="common">Cucumber</name>
    <dbReference type="NCBI Taxonomy" id="3659"/>
    <lineage>
        <taxon>Eukaryota</taxon>
        <taxon>Viridiplantae</taxon>
        <taxon>Streptophyta</taxon>
        <taxon>Embryophyta</taxon>
        <taxon>Tracheophyta</taxon>
        <taxon>Spermatophyta</taxon>
        <taxon>Magnoliopsida</taxon>
        <taxon>eudicotyledons</taxon>
        <taxon>Gunneridae</taxon>
        <taxon>Pentapetalae</taxon>
        <taxon>rosids</taxon>
        <taxon>fabids</taxon>
        <taxon>Cucurbitales</taxon>
        <taxon>Cucurbitaceae</taxon>
        <taxon>Benincaseae</taxon>
        <taxon>Cucumis</taxon>
    </lineage>
</organism>
<name>A0A0A0KH43_CUCSA</name>
<reference evidence="1 2" key="4">
    <citation type="journal article" date="2011" name="BMC Genomics">
        <title>RNA-Seq improves annotation of protein-coding genes in the cucumber genome.</title>
        <authorList>
            <person name="Li Z."/>
            <person name="Zhang Z."/>
            <person name="Yan P."/>
            <person name="Huang S."/>
            <person name="Fei Z."/>
            <person name="Lin K."/>
        </authorList>
    </citation>
    <scope>NUCLEOTIDE SEQUENCE [LARGE SCALE GENOMIC DNA]</scope>
    <source>
        <strain evidence="2">cv. 9930</strain>
    </source>
</reference>